<sequence length="101" mass="11354">MLSMLRRAVCAVALVSPLLACHAQLGMNRALPEPVPGYVTDVPVFERFIALRPTPEEFRRVYPDVTLVLPGQIATKELRLNNSRYFAELDEDGRIIGGRFQ</sequence>
<reference evidence="2 3" key="1">
    <citation type="submission" date="2016-10" db="EMBL/GenBank/DDBJ databases">
        <authorList>
            <person name="de Groot N.N."/>
        </authorList>
    </citation>
    <scope>NUCLEOTIDE SEQUENCE [LARGE SCALE GENOMIC DNA]</scope>
    <source>
        <strain evidence="2 3">DSM 23609</strain>
    </source>
</reference>
<proteinExistence type="predicted"/>
<accession>A0A1I2HA42</accession>
<name>A0A1I2HA42_9GAMM</name>
<organism evidence="2 3">
    <name type="scientific">Fontimonas thermophila</name>
    <dbReference type="NCBI Taxonomy" id="1076937"/>
    <lineage>
        <taxon>Bacteria</taxon>
        <taxon>Pseudomonadati</taxon>
        <taxon>Pseudomonadota</taxon>
        <taxon>Gammaproteobacteria</taxon>
        <taxon>Nevskiales</taxon>
        <taxon>Nevskiaceae</taxon>
        <taxon>Fontimonas</taxon>
    </lineage>
</organism>
<feature type="signal peptide" evidence="1">
    <location>
        <begin position="1"/>
        <end position="23"/>
    </location>
</feature>
<gene>
    <name evidence="2" type="ORF">SAMN04488120_101202</name>
</gene>
<keyword evidence="1" id="KW-0732">Signal</keyword>
<protein>
    <submittedName>
        <fullName evidence="2">Uncharacterized protein</fullName>
    </submittedName>
</protein>
<dbReference type="EMBL" id="FOOC01000001">
    <property type="protein sequence ID" value="SFF25471.1"/>
    <property type="molecule type" value="Genomic_DNA"/>
</dbReference>
<dbReference type="AlphaFoldDB" id="A0A1I2HA42"/>
<dbReference type="Proteomes" id="UP000199771">
    <property type="component" value="Unassembled WGS sequence"/>
</dbReference>
<dbReference type="OrthoDB" id="5959722at2"/>
<evidence type="ECO:0000256" key="1">
    <source>
        <dbReference type="SAM" id="SignalP"/>
    </source>
</evidence>
<evidence type="ECO:0000313" key="3">
    <source>
        <dbReference type="Proteomes" id="UP000199771"/>
    </source>
</evidence>
<evidence type="ECO:0000313" key="2">
    <source>
        <dbReference type="EMBL" id="SFF25471.1"/>
    </source>
</evidence>
<feature type="chain" id="PRO_5011750254" evidence="1">
    <location>
        <begin position="24"/>
        <end position="101"/>
    </location>
</feature>
<keyword evidence="3" id="KW-1185">Reference proteome</keyword>
<dbReference type="STRING" id="1076937.SAMN04488120_101202"/>